<organism evidence="12 13">
    <name type="scientific">Strigamia maritima</name>
    <name type="common">European centipede</name>
    <name type="synonym">Geophilus maritimus</name>
    <dbReference type="NCBI Taxonomy" id="126957"/>
    <lineage>
        <taxon>Eukaryota</taxon>
        <taxon>Metazoa</taxon>
        <taxon>Ecdysozoa</taxon>
        <taxon>Arthropoda</taxon>
        <taxon>Myriapoda</taxon>
        <taxon>Chilopoda</taxon>
        <taxon>Pleurostigmophora</taxon>
        <taxon>Geophilomorpha</taxon>
        <taxon>Linotaeniidae</taxon>
        <taxon>Strigamia</taxon>
    </lineage>
</organism>
<dbReference type="InterPro" id="IPR036425">
    <property type="entry name" value="MoaB/Mog-like_dom_sf"/>
</dbReference>
<evidence type="ECO:0000256" key="8">
    <source>
        <dbReference type="ARBA" id="ARBA00023136"/>
    </source>
</evidence>
<evidence type="ECO:0000256" key="1">
    <source>
        <dbReference type="ARBA" id="ARBA00004141"/>
    </source>
</evidence>
<feature type="transmembrane region" description="Helical" evidence="10">
    <location>
        <begin position="111"/>
        <end position="130"/>
    </location>
</feature>
<dbReference type="InterPro" id="IPR056596">
    <property type="entry name" value="FLAD1_M"/>
</dbReference>
<evidence type="ECO:0000313" key="13">
    <source>
        <dbReference type="Proteomes" id="UP000014500"/>
    </source>
</evidence>
<protein>
    <recommendedName>
        <fullName evidence="11">Platelet-derived growth factor (PDGF) family profile domain-containing protein</fullName>
    </recommendedName>
</protein>
<dbReference type="InterPro" id="IPR014729">
    <property type="entry name" value="Rossmann-like_a/b/a_fold"/>
</dbReference>
<dbReference type="InterPro" id="IPR002500">
    <property type="entry name" value="PAPS_reduct_dom"/>
</dbReference>
<evidence type="ECO:0000256" key="3">
    <source>
        <dbReference type="ARBA" id="ARBA00008873"/>
    </source>
</evidence>
<dbReference type="GO" id="GO:0005385">
    <property type="term" value="F:zinc ion transmembrane transporter activity"/>
    <property type="evidence" value="ECO:0007669"/>
    <property type="project" value="TreeGrafter"/>
</dbReference>
<dbReference type="SUPFAM" id="SSF53218">
    <property type="entry name" value="Molybdenum cofactor biosynthesis proteins"/>
    <property type="match status" value="1"/>
</dbReference>
<dbReference type="HOGENOM" id="CLU_310503_0_0_1"/>
<dbReference type="GO" id="GO:0010312">
    <property type="term" value="P:detoxification of zinc ion"/>
    <property type="evidence" value="ECO:0007669"/>
    <property type="project" value="TreeGrafter"/>
</dbReference>
<dbReference type="GO" id="GO:0016020">
    <property type="term" value="C:membrane"/>
    <property type="evidence" value="ECO:0007669"/>
    <property type="project" value="UniProtKB-SubCell"/>
</dbReference>
<dbReference type="Gene3D" id="2.10.90.10">
    <property type="entry name" value="Cystine-knot cytokines"/>
    <property type="match status" value="1"/>
</dbReference>
<dbReference type="eggNOG" id="KOG2644">
    <property type="taxonomic scope" value="Eukaryota"/>
</dbReference>
<keyword evidence="13" id="KW-1185">Reference proteome</keyword>
<dbReference type="SUPFAM" id="SSF161111">
    <property type="entry name" value="Cation efflux protein transmembrane domain-like"/>
    <property type="match status" value="1"/>
</dbReference>
<dbReference type="GO" id="GO:0008083">
    <property type="term" value="F:growth factor activity"/>
    <property type="evidence" value="ECO:0007669"/>
    <property type="project" value="InterPro"/>
</dbReference>
<dbReference type="EnsemblMetazoa" id="SMAR006051-RA">
    <property type="protein sequence ID" value="SMAR006051-PA"/>
    <property type="gene ID" value="SMAR006051"/>
</dbReference>
<dbReference type="InterPro" id="IPR029034">
    <property type="entry name" value="Cystine-knot_cytokine"/>
</dbReference>
<reference evidence="13" key="1">
    <citation type="submission" date="2011-05" db="EMBL/GenBank/DDBJ databases">
        <authorList>
            <person name="Richards S.R."/>
            <person name="Qu J."/>
            <person name="Jiang H."/>
            <person name="Jhangiani S.N."/>
            <person name="Agravi P."/>
            <person name="Goodspeed R."/>
            <person name="Gross S."/>
            <person name="Mandapat C."/>
            <person name="Jackson L."/>
            <person name="Mathew T."/>
            <person name="Pu L."/>
            <person name="Thornton R."/>
            <person name="Saada N."/>
            <person name="Wilczek-Boney K.B."/>
            <person name="Lee S."/>
            <person name="Kovar C."/>
            <person name="Wu Y."/>
            <person name="Scherer S.E."/>
            <person name="Worley K.C."/>
            <person name="Muzny D.M."/>
            <person name="Gibbs R."/>
        </authorList>
    </citation>
    <scope>NUCLEOTIDE SEQUENCE</scope>
    <source>
        <strain evidence="13">Brora</strain>
    </source>
</reference>
<dbReference type="SUPFAM" id="SSF52402">
    <property type="entry name" value="Adenine nucleotide alpha hydrolases-like"/>
    <property type="match status" value="1"/>
</dbReference>
<dbReference type="SMART" id="SM00852">
    <property type="entry name" value="MoCF_biosynth"/>
    <property type="match status" value="1"/>
</dbReference>
<name>T1IXV6_STRMM</name>
<keyword evidence="6" id="KW-0862">Zinc</keyword>
<evidence type="ECO:0000256" key="5">
    <source>
        <dbReference type="ARBA" id="ARBA00022692"/>
    </source>
</evidence>
<evidence type="ECO:0000313" key="12">
    <source>
        <dbReference type="EnsemblMetazoa" id="SMAR006051-PA"/>
    </source>
</evidence>
<dbReference type="Gene3D" id="3.40.50.620">
    <property type="entry name" value="HUPs"/>
    <property type="match status" value="1"/>
</dbReference>
<dbReference type="Gene3D" id="1.20.1510.10">
    <property type="entry name" value="Cation efflux protein transmembrane domain"/>
    <property type="match status" value="1"/>
</dbReference>
<dbReference type="Pfam" id="PF24102">
    <property type="entry name" value="FLAD1_M"/>
    <property type="match status" value="1"/>
</dbReference>
<dbReference type="Pfam" id="PF16916">
    <property type="entry name" value="ZT_dimer"/>
    <property type="match status" value="1"/>
</dbReference>
<keyword evidence="4" id="KW-0813">Transport</keyword>
<feature type="region of interest" description="Disordered" evidence="9">
    <location>
        <begin position="191"/>
        <end position="223"/>
    </location>
</feature>
<comment type="subcellular location">
    <subcellularLocation>
        <location evidence="1">Membrane</location>
        <topology evidence="1">Multi-pass membrane protein</topology>
    </subcellularLocation>
</comment>
<dbReference type="Proteomes" id="UP000014500">
    <property type="component" value="Unassembled WGS sequence"/>
</dbReference>
<dbReference type="PANTHER" id="PTHR45820">
    <property type="entry name" value="FI23527P1"/>
    <property type="match status" value="1"/>
</dbReference>
<feature type="compositionally biased region" description="Basic residues" evidence="9">
    <location>
        <begin position="206"/>
        <end position="215"/>
    </location>
</feature>
<evidence type="ECO:0000256" key="9">
    <source>
        <dbReference type="SAM" id="MobiDB-lite"/>
    </source>
</evidence>
<evidence type="ECO:0000259" key="11">
    <source>
        <dbReference type="PROSITE" id="PS50278"/>
    </source>
</evidence>
<accession>T1IXV6</accession>
<dbReference type="PANTHER" id="PTHR45820:SF4">
    <property type="entry name" value="ZINC TRANSPORTER 63C, ISOFORM F"/>
    <property type="match status" value="1"/>
</dbReference>
<evidence type="ECO:0000256" key="2">
    <source>
        <dbReference type="ARBA" id="ARBA00007589"/>
    </source>
</evidence>
<dbReference type="NCBIfam" id="TIGR01297">
    <property type="entry name" value="CDF"/>
    <property type="match status" value="1"/>
</dbReference>
<keyword evidence="5 10" id="KW-0812">Transmembrane</keyword>
<keyword evidence="7 10" id="KW-1133">Transmembrane helix</keyword>
<reference evidence="12" key="2">
    <citation type="submission" date="2015-02" db="UniProtKB">
        <authorList>
            <consortium name="EnsemblMetazoa"/>
        </authorList>
    </citation>
    <scope>IDENTIFICATION</scope>
</reference>
<evidence type="ECO:0000256" key="10">
    <source>
        <dbReference type="SAM" id="Phobius"/>
    </source>
</evidence>
<dbReference type="CDD" id="cd23948">
    <property type="entry name" value="FAD_synthase"/>
    <property type="match status" value="1"/>
</dbReference>
<sequence>VVKVQNVHPHAFKRFVPSCIVLHRCGKDAGCCDDPLTTCAYSRKRRIVLYFYVVSLINDGKGPAVTSDGKIEALSFVNHTQLFNCLQWITVVKMSPRKWSKNTFGWARAEVLGALVNAVFLVALCFSILVESLKRFYEIERILQPELILYVGAMGLLVNIVGLALFHRHGSSHSHHPHVAKINEMMGEEDEINDNEDPYSPSSSLRGKHKHKANKQKATEQSTSSSLNMRGVFLHVLADALGSVIVIISALVIWMTDWEYKDYVDPSLSIVMVVLIMKSTWPLLLESALILLQTVPTHIQVDAIQEKLLRQIDGVLAVHEFHVWQLAGDRIIASAHIRCRNLADYMRIAEKVKEFFHNEGIHSTTIQPEFVEYQDDIDAVDCMLDCPPNKKCIASTCCGPTKDSPHASTHGIENDCRQRTVNVNGWTGGEGSGTFDLPTAMESGSLTNQQTATPDGNSDLTIPTAGIIIIGDEIIKGQVHDSNSNFLCNKLYRLGVRVERISVIRDDVDVIASEVQNFSQKYQYVLTSGGIGPTHDDVTFEGIAKAFDEPLHIHPEFETLVRKIFKVTTADDPALKLATIPASSKLYYKKDQLKPTRVPFPIVRVRNVYIFPGVPYLLEKLFNHVGEELFSHPEFQPYCKDIHINLREIDITHVINEAVAKFKKDIIFGSYPILNHSYYKVKITMESKQEQAIADADNFFVEKLQNGVLINYDAEPMTNITSKFDLFLQTCKNKALVNNVCHSISILDECFKKFKLSEVCVSFNGGKDCTVLLHLVYVVAQRNGLLQDRKVSVLYIRDKSPFPQVEQFVQQSTTRYDFDLTILTGSVKDALKQMKSCHSDITVAIMGTRRSDPHAANAQPFQDTDSDWPKFVRVSPVLDWQYDDVWEFIRTLYLPYCELYDKGYTSIGHMDDTLPNSRLQYTDNHGFVQYRPAYELKEVDEERRGRLS</sequence>
<dbReference type="AlphaFoldDB" id="T1IXV6"/>
<dbReference type="InterPro" id="IPR027470">
    <property type="entry name" value="Cation_efflux_CTD"/>
</dbReference>
<evidence type="ECO:0000256" key="4">
    <source>
        <dbReference type="ARBA" id="ARBA00022448"/>
    </source>
</evidence>
<evidence type="ECO:0000256" key="6">
    <source>
        <dbReference type="ARBA" id="ARBA00022833"/>
    </source>
</evidence>
<dbReference type="SUPFAM" id="SSF57501">
    <property type="entry name" value="Cystine-knot cytokines"/>
    <property type="match status" value="1"/>
</dbReference>
<dbReference type="InterPro" id="IPR058533">
    <property type="entry name" value="Cation_efflux_TM"/>
</dbReference>
<dbReference type="EMBL" id="JH431663">
    <property type="status" value="NOT_ANNOTATED_CDS"/>
    <property type="molecule type" value="Genomic_DNA"/>
</dbReference>
<dbReference type="InterPro" id="IPR027469">
    <property type="entry name" value="Cation_efflux_TMD_sf"/>
</dbReference>
<feature type="transmembrane region" description="Helical" evidence="10">
    <location>
        <begin position="232"/>
        <end position="256"/>
    </location>
</feature>
<dbReference type="PROSITE" id="PS50278">
    <property type="entry name" value="PDGF_2"/>
    <property type="match status" value="1"/>
</dbReference>
<dbReference type="Pfam" id="PF00994">
    <property type="entry name" value="MoCF_biosynth"/>
    <property type="match status" value="1"/>
</dbReference>
<dbReference type="GO" id="GO:0006882">
    <property type="term" value="P:intracellular zinc ion homeostasis"/>
    <property type="evidence" value="ECO:0007669"/>
    <property type="project" value="TreeGrafter"/>
</dbReference>
<dbReference type="GO" id="GO:0003824">
    <property type="term" value="F:catalytic activity"/>
    <property type="evidence" value="ECO:0007669"/>
    <property type="project" value="InterPro"/>
</dbReference>
<dbReference type="eggNOG" id="KOG1483">
    <property type="taxonomic scope" value="Eukaryota"/>
</dbReference>
<feature type="transmembrane region" description="Helical" evidence="10">
    <location>
        <begin position="142"/>
        <end position="166"/>
    </location>
</feature>
<dbReference type="STRING" id="126957.T1IXV6"/>
<keyword evidence="8 10" id="KW-0472">Membrane</keyword>
<dbReference type="Gene3D" id="3.40.980.10">
    <property type="entry name" value="MoaB/Mog-like domain"/>
    <property type="match status" value="1"/>
</dbReference>
<comment type="similarity">
    <text evidence="2">In the N-terminal section; belongs to the MoaB/Mog family.</text>
</comment>
<dbReference type="Pfam" id="PF01507">
    <property type="entry name" value="PAPS_reduct"/>
    <property type="match status" value="2"/>
</dbReference>
<dbReference type="InterPro" id="IPR002524">
    <property type="entry name" value="Cation_efflux"/>
</dbReference>
<dbReference type="InterPro" id="IPR000072">
    <property type="entry name" value="PDGF/VEGF_dom"/>
</dbReference>
<comment type="similarity">
    <text evidence="3">Belongs to the cation diffusion facilitator (CDF) transporter (TC 2.A.4) family. SLC30A subfamily.</text>
</comment>
<proteinExistence type="inferred from homology"/>
<evidence type="ECO:0000256" key="7">
    <source>
        <dbReference type="ARBA" id="ARBA00022989"/>
    </source>
</evidence>
<feature type="domain" description="Platelet-derived growth factor (PDGF) family profile" evidence="11">
    <location>
        <begin position="15"/>
        <end position="81"/>
    </location>
</feature>
<dbReference type="Pfam" id="PF01545">
    <property type="entry name" value="Cation_efflux"/>
    <property type="match status" value="1"/>
</dbReference>
<dbReference type="InterPro" id="IPR001453">
    <property type="entry name" value="MoaB/Mog_dom"/>
</dbReference>